<keyword evidence="1" id="KW-0904">Protein phosphatase</keyword>
<dbReference type="OrthoDB" id="60843at2759"/>
<dbReference type="EC" id="3.1.3.16" evidence="1"/>
<evidence type="ECO:0000313" key="4">
    <source>
        <dbReference type="Proteomes" id="UP000559256"/>
    </source>
</evidence>
<keyword evidence="1" id="KW-0378">Hydrolase</keyword>
<dbReference type="PROSITE" id="PS51746">
    <property type="entry name" value="PPM_2"/>
    <property type="match status" value="1"/>
</dbReference>
<dbReference type="AlphaFoldDB" id="A0A8H5GZI4"/>
<dbReference type="PANTHER" id="PTHR12320:SF1">
    <property type="entry name" value="PROTEIN PHOSPHATASE PTC7 HOMOLOG"/>
    <property type="match status" value="1"/>
</dbReference>
<dbReference type="Proteomes" id="UP000559256">
    <property type="component" value="Unassembled WGS sequence"/>
</dbReference>
<keyword evidence="4" id="KW-1185">Reference proteome</keyword>
<comment type="catalytic activity">
    <reaction evidence="1">
        <text>O-phospho-L-seryl-[protein] + H2O = L-seryl-[protein] + phosphate</text>
        <dbReference type="Rhea" id="RHEA:20629"/>
        <dbReference type="Rhea" id="RHEA-COMP:9863"/>
        <dbReference type="Rhea" id="RHEA-COMP:11604"/>
        <dbReference type="ChEBI" id="CHEBI:15377"/>
        <dbReference type="ChEBI" id="CHEBI:29999"/>
        <dbReference type="ChEBI" id="CHEBI:43474"/>
        <dbReference type="ChEBI" id="CHEBI:83421"/>
        <dbReference type="EC" id="3.1.3.16"/>
    </reaction>
</comment>
<dbReference type="InterPro" id="IPR036457">
    <property type="entry name" value="PPM-type-like_dom_sf"/>
</dbReference>
<dbReference type="GO" id="GO:0004722">
    <property type="term" value="F:protein serine/threonine phosphatase activity"/>
    <property type="evidence" value="ECO:0007669"/>
    <property type="project" value="UniProtKB-EC"/>
</dbReference>
<comment type="cofactor">
    <cofactor evidence="1">
        <name>Mg(2+)</name>
        <dbReference type="ChEBI" id="CHEBI:18420"/>
    </cofactor>
</comment>
<comment type="cofactor">
    <cofactor evidence="1">
        <name>Mn(2+)</name>
        <dbReference type="ChEBI" id="CHEBI:29035"/>
    </cofactor>
</comment>
<feature type="domain" description="PPM-type phosphatase" evidence="2">
    <location>
        <begin position="105"/>
        <end position="413"/>
    </location>
</feature>
<dbReference type="EMBL" id="JAACJM010000003">
    <property type="protein sequence ID" value="KAF5373902.1"/>
    <property type="molecule type" value="Genomic_DNA"/>
</dbReference>
<evidence type="ECO:0000259" key="2">
    <source>
        <dbReference type="PROSITE" id="PS51746"/>
    </source>
</evidence>
<dbReference type="PANTHER" id="PTHR12320">
    <property type="entry name" value="PROTEIN PHOSPHATASE 2C"/>
    <property type="match status" value="1"/>
</dbReference>
<keyword evidence="1" id="KW-0464">Manganese</keyword>
<organism evidence="3 4">
    <name type="scientific">Tetrapyrgos nigripes</name>
    <dbReference type="NCBI Taxonomy" id="182062"/>
    <lineage>
        <taxon>Eukaryota</taxon>
        <taxon>Fungi</taxon>
        <taxon>Dikarya</taxon>
        <taxon>Basidiomycota</taxon>
        <taxon>Agaricomycotina</taxon>
        <taxon>Agaricomycetes</taxon>
        <taxon>Agaricomycetidae</taxon>
        <taxon>Agaricales</taxon>
        <taxon>Marasmiineae</taxon>
        <taxon>Marasmiaceae</taxon>
        <taxon>Tetrapyrgos</taxon>
    </lineage>
</organism>
<protein>
    <recommendedName>
        <fullName evidence="1">Protein phosphatase</fullName>
        <ecNumber evidence="1">3.1.3.16</ecNumber>
    </recommendedName>
</protein>
<dbReference type="SMART" id="SM00331">
    <property type="entry name" value="PP2C_SIG"/>
    <property type="match status" value="1"/>
</dbReference>
<keyword evidence="1" id="KW-0479">Metal-binding</keyword>
<evidence type="ECO:0000256" key="1">
    <source>
        <dbReference type="RuleBase" id="RU366020"/>
    </source>
</evidence>
<keyword evidence="1" id="KW-0460">Magnesium</keyword>
<evidence type="ECO:0000313" key="3">
    <source>
        <dbReference type="EMBL" id="KAF5373902.1"/>
    </source>
</evidence>
<dbReference type="GO" id="GO:0046872">
    <property type="term" value="F:metal ion binding"/>
    <property type="evidence" value="ECO:0007669"/>
    <property type="project" value="UniProtKB-UniRule"/>
</dbReference>
<dbReference type="SMART" id="SM00332">
    <property type="entry name" value="PP2Cc"/>
    <property type="match status" value="1"/>
</dbReference>
<proteinExistence type="inferred from homology"/>
<dbReference type="SUPFAM" id="SSF81606">
    <property type="entry name" value="PP2C-like"/>
    <property type="match status" value="1"/>
</dbReference>
<comment type="similarity">
    <text evidence="1">Belongs to the PP2C family.</text>
</comment>
<dbReference type="InterPro" id="IPR039123">
    <property type="entry name" value="PPTC7"/>
</dbReference>
<reference evidence="3 4" key="1">
    <citation type="journal article" date="2020" name="ISME J.">
        <title>Uncovering the hidden diversity of litter-decomposition mechanisms in mushroom-forming fungi.</title>
        <authorList>
            <person name="Floudas D."/>
            <person name="Bentzer J."/>
            <person name="Ahren D."/>
            <person name="Johansson T."/>
            <person name="Persson P."/>
            <person name="Tunlid A."/>
        </authorList>
    </citation>
    <scope>NUCLEOTIDE SEQUENCE [LARGE SCALE GENOMIC DNA]</scope>
    <source>
        <strain evidence="3 4">CBS 291.85</strain>
    </source>
</reference>
<name>A0A8H5GZI4_9AGAR</name>
<sequence length="417" mass="46558">MRLPNLHHGGSVRCPQMARLIAKRSRRFSHHCLNHTPPLLTRPSSRLRTVSTDSFYTPPETSHHYRFHLATSWAGKPDLAEDRGMIKVPFPKESVIGMWRDQMLRRDVSGKRRKPSLAKDAGEDFFFVQEMQNASVGMHSFSARLVILSCYYLSHCILQGIAFGVADGVGGWVDSGVDPSLFSQLLMYHAHRYCRAAWAGEPEIDPTMDYEEREQVEGWELTPYSCLDLAYGGVLRERRVPAGSSTACILSLNASSGLLRAANLGDSGFSIVRSSNVIYKQPSQTHFFNCPKQLTKLPAGSGRKFSRACVDSPSEADTYSTKLRDGDIVVAYTDGFSDNVFSSEMLTICSLVARQGGTEDQQVQSMADRLVEFSRQCMMDTRKVSPFEREAAREGMFFRGGKIDDVTVIVALVREIS</sequence>
<accession>A0A8H5GZI4</accession>
<dbReference type="InterPro" id="IPR001932">
    <property type="entry name" value="PPM-type_phosphatase-like_dom"/>
</dbReference>
<comment type="catalytic activity">
    <reaction evidence="1">
        <text>O-phospho-L-threonyl-[protein] + H2O = L-threonyl-[protein] + phosphate</text>
        <dbReference type="Rhea" id="RHEA:47004"/>
        <dbReference type="Rhea" id="RHEA-COMP:11060"/>
        <dbReference type="Rhea" id="RHEA-COMP:11605"/>
        <dbReference type="ChEBI" id="CHEBI:15377"/>
        <dbReference type="ChEBI" id="CHEBI:30013"/>
        <dbReference type="ChEBI" id="CHEBI:43474"/>
        <dbReference type="ChEBI" id="CHEBI:61977"/>
        <dbReference type="EC" id="3.1.3.16"/>
    </reaction>
</comment>
<dbReference type="Gene3D" id="3.60.40.10">
    <property type="entry name" value="PPM-type phosphatase domain"/>
    <property type="match status" value="1"/>
</dbReference>
<gene>
    <name evidence="3" type="ORF">D9758_000574</name>
</gene>
<comment type="caution">
    <text evidence="3">The sequence shown here is derived from an EMBL/GenBank/DDBJ whole genome shotgun (WGS) entry which is preliminary data.</text>
</comment>